<sequence length="349" mass="39164">MNIHCMYEVCLFFLFVYEQRRLVMKIFIDDGSTNIKLAWLEDGDVKTLISPNSFKPEWSFSLLDDAAPANYEIDGEKFSFDPLSADAVVTTETRYQYSDVNVVAIQHALQQTGLKAQPVDVIVTLPISEYLDANNQKNKQNIERKKKNVMREVRVQGSDAFVIRSVSVLPESIPAGFSVLAGLEDDESLLIVDLGGTTLDVSHVRSKMTGITKTWCDPNIGVSLITSGVKEQMAVHANTRVSSFQADNIIVHRNEPDYLSRRIYNAEQRESIINVINERQKLLIKRVNDVISRFTDYTHVMCVGGGAEIVAEAVKNLTKVPDERFYLSSSPQFDLVMGMIKMKGGVTNE</sequence>
<evidence type="ECO:0000259" key="2">
    <source>
        <dbReference type="Pfam" id="PF21523"/>
    </source>
</evidence>
<gene>
    <name evidence="3" type="primary">parM</name>
    <name evidence="3" type="ORF">pJB10_0051</name>
</gene>
<reference evidence="3" key="2">
    <citation type="submission" date="2016-06" db="EMBL/GenBank/DDBJ databases">
        <authorList>
            <person name="Silva K.C."/>
            <person name="Cunha M.V."/>
            <person name="Cerdeira L."/>
            <person name="Oliveira M.G.X."/>
            <person name="Oliveira M.C."/>
            <person name="Gomes C.R."/>
            <person name="Knobl T."/>
            <person name="Lincopan N."/>
        </authorList>
    </citation>
    <scope>NUCLEOTIDE SEQUENCE</scope>
    <source>
        <strain evidence="3">JB10</strain>
        <plasmid evidence="3">pJB10</plasmid>
    </source>
</reference>
<dbReference type="InterPro" id="IPR048345">
    <property type="entry name" value="ParM_C"/>
</dbReference>
<name>A0A1P8VPT0_ECOLX</name>
<feature type="domain" description="Plasmid segregation protein ParM C-terminal" evidence="2">
    <location>
        <begin position="183"/>
        <end position="342"/>
    </location>
</feature>
<feature type="domain" description="Plasmid segregation protein ParM/StbA N-terminal" evidence="1">
    <location>
        <begin position="24"/>
        <end position="181"/>
    </location>
</feature>
<accession>A0A1P8VPT0</accession>
<organism evidence="3">
    <name type="scientific">Escherichia coli</name>
    <dbReference type="NCBI Taxonomy" id="562"/>
    <lineage>
        <taxon>Bacteria</taxon>
        <taxon>Pseudomonadati</taxon>
        <taxon>Pseudomonadota</taxon>
        <taxon>Gammaproteobacteria</taxon>
        <taxon>Enterobacterales</taxon>
        <taxon>Enterobacteriaceae</taxon>
        <taxon>Escherichia</taxon>
    </lineage>
</organism>
<keyword evidence="3" id="KW-0614">Plasmid</keyword>
<dbReference type="Pfam" id="PF21523">
    <property type="entry name" value="ParM_N"/>
    <property type="match status" value="1"/>
</dbReference>
<evidence type="ECO:0000259" key="1">
    <source>
        <dbReference type="Pfam" id="PF06406"/>
    </source>
</evidence>
<dbReference type="Pfam" id="PF06406">
    <property type="entry name" value="StbA_N"/>
    <property type="match status" value="1"/>
</dbReference>
<dbReference type="InterPro" id="IPR043129">
    <property type="entry name" value="ATPase_NBD"/>
</dbReference>
<dbReference type="Gene3D" id="3.30.420.40">
    <property type="match status" value="2"/>
</dbReference>
<dbReference type="EMBL" id="KX452392">
    <property type="protein sequence ID" value="APZ78620.1"/>
    <property type="molecule type" value="Genomic_DNA"/>
</dbReference>
<dbReference type="InterPro" id="IPR056367">
    <property type="entry name" value="ASKHA_NBD_ParM_R1-like"/>
</dbReference>
<proteinExistence type="predicted"/>
<dbReference type="SUPFAM" id="SSF53067">
    <property type="entry name" value="Actin-like ATPase domain"/>
    <property type="match status" value="2"/>
</dbReference>
<reference evidence="3" key="1">
    <citation type="journal article" date="2016" name="Diagn. Microbiol. Infect. Dis.">
        <title>High-virulence CMY-2- and CTX-M-2-producing avian pathogenic Escherichia coli strains isolated from commercial turkeys.</title>
        <authorList>
            <person name="da Silva K.C."/>
            <person name="Cunha M.P."/>
            <person name="Cerdeira L."/>
            <person name="de Oliveira M.G."/>
            <person name="de Oliveira M.C."/>
            <person name="Gomes C.R."/>
            <person name="Lincopan N."/>
            <person name="Knobl T."/>
            <person name="Moreno A.M."/>
        </authorList>
    </citation>
    <scope>NUCLEOTIDE SEQUENCE</scope>
    <source>
        <strain evidence="3">JB10</strain>
        <plasmid evidence="3">pJB10</plasmid>
    </source>
</reference>
<geneLocation type="plasmid" evidence="3">
    <name>pJB10</name>
</geneLocation>
<dbReference type="AlphaFoldDB" id="A0A1P8VPT0"/>
<evidence type="ECO:0000313" key="3">
    <source>
        <dbReference type="EMBL" id="APZ78620.1"/>
    </source>
</evidence>
<dbReference type="InterPro" id="IPR009440">
    <property type="entry name" value="ParM/StbA_N"/>
</dbReference>
<dbReference type="CDD" id="cd24022">
    <property type="entry name" value="ASKHA_NBD_ParM_R1-like"/>
    <property type="match status" value="1"/>
</dbReference>
<protein>
    <submittedName>
        <fullName evidence="3">ParM</fullName>
    </submittedName>
</protein>